<dbReference type="InterPro" id="IPR013005">
    <property type="entry name" value="Ribosomal_uL4-like"/>
</dbReference>
<evidence type="ECO:0000256" key="5">
    <source>
        <dbReference type="HAMAP-Rule" id="MF_01328"/>
    </source>
</evidence>
<keyword evidence="5" id="KW-0694">RNA-binding</keyword>
<feature type="region of interest" description="Disordered" evidence="6">
    <location>
        <begin position="45"/>
        <end position="75"/>
    </location>
</feature>
<accession>A0A7C1FSJ6</accession>
<comment type="function">
    <text evidence="5">One of the primary rRNA binding proteins, this protein initially binds near the 5'-end of the 23S rRNA. It is important during the early stages of 50S assembly. It makes multiple contacts with different domains of the 23S rRNA in the assembled 50S subunit and ribosome.</text>
</comment>
<dbReference type="HAMAP" id="MF_01328_B">
    <property type="entry name" value="Ribosomal_uL4_B"/>
    <property type="match status" value="1"/>
</dbReference>
<dbReference type="Pfam" id="PF00573">
    <property type="entry name" value="Ribosomal_L4"/>
    <property type="match status" value="1"/>
</dbReference>
<name>A0A7C1FSJ6_9CHLR</name>
<gene>
    <name evidence="5" type="primary">rplD</name>
    <name evidence="7" type="ORF">ENQ20_03345</name>
</gene>
<keyword evidence="3 5" id="KW-0687">Ribonucleoprotein</keyword>
<keyword evidence="2 5" id="KW-0689">Ribosomal protein</keyword>
<comment type="function">
    <text evidence="5">Forms part of the polypeptide exit tunnel.</text>
</comment>
<organism evidence="7">
    <name type="scientific">Caldilinea aerophila</name>
    <dbReference type="NCBI Taxonomy" id="133453"/>
    <lineage>
        <taxon>Bacteria</taxon>
        <taxon>Bacillati</taxon>
        <taxon>Chloroflexota</taxon>
        <taxon>Caldilineae</taxon>
        <taxon>Caldilineales</taxon>
        <taxon>Caldilineaceae</taxon>
        <taxon>Caldilinea</taxon>
    </lineage>
</organism>
<dbReference type="NCBIfam" id="TIGR03953">
    <property type="entry name" value="rplD_bact"/>
    <property type="match status" value="1"/>
</dbReference>
<dbReference type="GO" id="GO:0019843">
    <property type="term" value="F:rRNA binding"/>
    <property type="evidence" value="ECO:0007669"/>
    <property type="project" value="UniProtKB-UniRule"/>
</dbReference>
<keyword evidence="5" id="KW-0699">rRNA-binding</keyword>
<dbReference type="PANTHER" id="PTHR10746:SF6">
    <property type="entry name" value="LARGE RIBOSOMAL SUBUNIT PROTEIN UL4M"/>
    <property type="match status" value="1"/>
</dbReference>
<evidence type="ECO:0000256" key="6">
    <source>
        <dbReference type="SAM" id="MobiDB-lite"/>
    </source>
</evidence>
<dbReference type="EMBL" id="DSMG01000041">
    <property type="protein sequence ID" value="HDX30511.1"/>
    <property type="molecule type" value="Genomic_DNA"/>
</dbReference>
<dbReference type="GO" id="GO:1990904">
    <property type="term" value="C:ribonucleoprotein complex"/>
    <property type="evidence" value="ECO:0007669"/>
    <property type="project" value="UniProtKB-KW"/>
</dbReference>
<evidence type="ECO:0000256" key="2">
    <source>
        <dbReference type="ARBA" id="ARBA00022980"/>
    </source>
</evidence>
<evidence type="ECO:0000256" key="4">
    <source>
        <dbReference type="ARBA" id="ARBA00035244"/>
    </source>
</evidence>
<dbReference type="GO" id="GO:0006412">
    <property type="term" value="P:translation"/>
    <property type="evidence" value="ECO:0007669"/>
    <property type="project" value="UniProtKB-UniRule"/>
</dbReference>
<evidence type="ECO:0000313" key="7">
    <source>
        <dbReference type="EMBL" id="HDX30511.1"/>
    </source>
</evidence>
<comment type="caution">
    <text evidence="7">The sequence shown here is derived from an EMBL/GenBank/DDBJ whole genome shotgun (WGS) entry which is preliminary data.</text>
</comment>
<reference evidence="7" key="1">
    <citation type="journal article" date="2020" name="mSystems">
        <title>Genome- and Community-Level Interaction Insights into Carbon Utilization and Element Cycling Functions of Hydrothermarchaeota in Hydrothermal Sediment.</title>
        <authorList>
            <person name="Zhou Z."/>
            <person name="Liu Y."/>
            <person name="Xu W."/>
            <person name="Pan J."/>
            <person name="Luo Z.H."/>
            <person name="Li M."/>
        </authorList>
    </citation>
    <scope>NUCLEOTIDE SEQUENCE [LARGE SCALE GENOMIC DNA]</scope>
    <source>
        <strain evidence="7">SpSt-289</strain>
    </source>
</reference>
<dbReference type="InterPro" id="IPR002136">
    <property type="entry name" value="Ribosomal_uL4"/>
</dbReference>
<dbReference type="InterPro" id="IPR023574">
    <property type="entry name" value="Ribosomal_uL4_dom_sf"/>
</dbReference>
<dbReference type="GO" id="GO:0005840">
    <property type="term" value="C:ribosome"/>
    <property type="evidence" value="ECO:0007669"/>
    <property type="project" value="UniProtKB-KW"/>
</dbReference>
<evidence type="ECO:0000256" key="1">
    <source>
        <dbReference type="ARBA" id="ARBA00010528"/>
    </source>
</evidence>
<dbReference type="AlphaFoldDB" id="A0A7C1FSJ6"/>
<dbReference type="SUPFAM" id="SSF52166">
    <property type="entry name" value="Ribosomal protein L4"/>
    <property type="match status" value="1"/>
</dbReference>
<evidence type="ECO:0000256" key="3">
    <source>
        <dbReference type="ARBA" id="ARBA00023274"/>
    </source>
</evidence>
<protein>
    <recommendedName>
        <fullName evidence="4 5">Large ribosomal subunit protein uL4</fullName>
    </recommendedName>
</protein>
<proteinExistence type="inferred from homology"/>
<dbReference type="GO" id="GO:0003735">
    <property type="term" value="F:structural constituent of ribosome"/>
    <property type="evidence" value="ECO:0007669"/>
    <property type="project" value="InterPro"/>
</dbReference>
<comment type="similarity">
    <text evidence="1 5">Belongs to the universal ribosomal protein uL4 family.</text>
</comment>
<dbReference type="Gene3D" id="3.40.1370.10">
    <property type="match status" value="1"/>
</dbReference>
<dbReference type="PANTHER" id="PTHR10746">
    <property type="entry name" value="50S RIBOSOMAL PROTEIN L4"/>
    <property type="match status" value="1"/>
</dbReference>
<comment type="subunit">
    <text evidence="5">Part of the 50S ribosomal subunit.</text>
</comment>
<sequence>MLVPVKNMNGQQVGEVELSDAVFAAPIHTAVMHQALMRQLANARLGTHDTKTRSEVSGGGRKPWRQKGTGRARQGSIRAPQWVGGGTVFGPTPRKYTKALPKKMQRMALRSALSAKAAEGQIVVIDRVAIDEPKTKIAAQMLSALGIADQKVLLVMNEKSVPVWKSVRNLPQVKSLLTGYLNIRDLLGYDVLLLTRDAVDFIEAWLGVEAPAAQEMEG</sequence>